<proteinExistence type="predicted"/>
<dbReference type="Proteomes" id="UP001219389">
    <property type="component" value="Unassembled WGS sequence"/>
</dbReference>
<evidence type="ECO:0000313" key="5">
    <source>
        <dbReference type="Proteomes" id="UP000323717"/>
    </source>
</evidence>
<evidence type="ECO:0000313" key="4">
    <source>
        <dbReference type="EMBL" id="MDC2743089.1"/>
    </source>
</evidence>
<reference evidence="3 5" key="1">
    <citation type="journal article" date="2019" name="Nat. Med.">
        <title>A library of human gut bacterial isolates paired with longitudinal multiomics data enables mechanistic microbiome research.</title>
        <authorList>
            <person name="Poyet M."/>
            <person name="Groussin M."/>
            <person name="Gibbons S.M."/>
            <person name="Avila-Pacheco J."/>
            <person name="Jiang X."/>
            <person name="Kearney S.M."/>
            <person name="Perrotta A.R."/>
            <person name="Berdy B."/>
            <person name="Zhao S."/>
            <person name="Lieberman T.D."/>
            <person name="Swanson P.K."/>
            <person name="Smith M."/>
            <person name="Roesemann S."/>
            <person name="Alexander J.E."/>
            <person name="Rich S.A."/>
            <person name="Livny J."/>
            <person name="Vlamakis H."/>
            <person name="Clish C."/>
            <person name="Bullock K."/>
            <person name="Deik A."/>
            <person name="Scott J."/>
            <person name="Pierce K.A."/>
            <person name="Xavier R.J."/>
            <person name="Alm E.J."/>
        </authorList>
    </citation>
    <scope>NUCLEOTIDE SEQUENCE [LARGE SCALE GENOMIC DNA]</scope>
    <source>
        <strain evidence="3 5">BIOML-A163</strain>
    </source>
</reference>
<dbReference type="AlphaFoldDB" id="A0A139KMF1"/>
<dbReference type="RefSeq" id="WP_008648626.1">
    <property type="nucleotide sequence ID" value="NZ_CAAKNR010000039.1"/>
</dbReference>
<comment type="caution">
    <text evidence="3">The sequence shown here is derived from an EMBL/GenBank/DDBJ whole genome shotgun (WGS) entry which is preliminary data.</text>
</comment>
<sequence>MKTLYWSFLLMLLPSMAYTQNTEKENEFTMSMQIRPRAEYRNGALTPRDEGVAPTSFINNRARLSMDYKRSDLELKMSAQHVGVWGQDPQIEKNGRFMLNEAWAKLNFGEGFFAQLGRQSLIYDDERILGGLDWNVAGRYHDALKLGYANKNNEVHLILAFNQNNDNRTSGGTYYDSSTGQPYKNMQTVWYHYKADNVPFGASLLFMNLGLETGDKATDDSHTRYLQTMGTYLTYKNSNWNLDGAFYYQMGKNKAAEKVSALMGSIQAAYTFNQTWGAVASFDYLSGDKGNGGKYKAFDPLYGTHHKFYGAMDYFYASTFANGYAPGLMDARIGGRFRLSGKVDMELNYHYFSTAVKVQDLKKYLGSEVDYQINWSIMKDVKLSAGYSFMRGTKTMDAVKTGNHKSWQDWGWVSLNINPKVFFTKW</sequence>
<dbReference type="InterPro" id="IPR053728">
    <property type="entry name" value="Alginate_Permeability_Chnl"/>
</dbReference>
<evidence type="ECO:0000256" key="1">
    <source>
        <dbReference type="SAM" id="SignalP"/>
    </source>
</evidence>
<dbReference type="InterPro" id="IPR025388">
    <property type="entry name" value="Alginate_export_dom"/>
</dbReference>
<dbReference type="STRING" id="28116.Bovatus_01451"/>
<dbReference type="EMBL" id="JAQNZF010000014">
    <property type="protein sequence ID" value="MDC2743089.1"/>
    <property type="molecule type" value="Genomic_DNA"/>
</dbReference>
<dbReference type="Proteomes" id="UP000323717">
    <property type="component" value="Unassembled WGS sequence"/>
</dbReference>
<gene>
    <name evidence="3" type="ORF">F3D71_15935</name>
    <name evidence="4" type="ORF">PO382_12735</name>
</gene>
<dbReference type="EMBL" id="VWLE01000235">
    <property type="protein sequence ID" value="KAA3949647.1"/>
    <property type="molecule type" value="Genomic_DNA"/>
</dbReference>
<protein>
    <submittedName>
        <fullName evidence="4">Alginate export family protein</fullName>
    </submittedName>
</protein>
<feature type="signal peptide" evidence="1">
    <location>
        <begin position="1"/>
        <end position="19"/>
    </location>
</feature>
<feature type="domain" description="Alginate export" evidence="2">
    <location>
        <begin position="95"/>
        <end position="355"/>
    </location>
</feature>
<dbReference type="Pfam" id="PF13372">
    <property type="entry name" value="Alginate_exp"/>
    <property type="match status" value="1"/>
</dbReference>
<name>A0A139KMF1_BACOV</name>
<keyword evidence="1" id="KW-0732">Signal</keyword>
<organism evidence="3 5">
    <name type="scientific">Bacteroides ovatus</name>
    <dbReference type="NCBI Taxonomy" id="28116"/>
    <lineage>
        <taxon>Bacteria</taxon>
        <taxon>Pseudomonadati</taxon>
        <taxon>Bacteroidota</taxon>
        <taxon>Bacteroidia</taxon>
        <taxon>Bacteroidales</taxon>
        <taxon>Bacteroidaceae</taxon>
        <taxon>Bacteroides</taxon>
    </lineage>
</organism>
<dbReference type="SUPFAM" id="SSF56935">
    <property type="entry name" value="Porins"/>
    <property type="match status" value="1"/>
</dbReference>
<evidence type="ECO:0000259" key="2">
    <source>
        <dbReference type="Pfam" id="PF13372"/>
    </source>
</evidence>
<feature type="chain" id="PRO_5042681756" evidence="1">
    <location>
        <begin position="20"/>
        <end position="426"/>
    </location>
</feature>
<dbReference type="Gene3D" id="2.40.160.100">
    <property type="match status" value="1"/>
</dbReference>
<evidence type="ECO:0000313" key="3">
    <source>
        <dbReference type="EMBL" id="KAA3949647.1"/>
    </source>
</evidence>
<accession>A0A139KMF1</accession>
<reference evidence="4" key="2">
    <citation type="submission" date="2022-10" db="EMBL/GenBank/DDBJ databases">
        <title>Human gut microbiome strain richness.</title>
        <authorList>
            <person name="Chen-Liaw A."/>
        </authorList>
    </citation>
    <scope>NUCLEOTIDE SEQUENCE</scope>
    <source>
        <strain evidence="4">BSD2780120875st1_E1_BSD2780120875_150330</strain>
    </source>
</reference>